<accession>A0A1H2ZMN7</accession>
<dbReference type="Proteomes" id="UP000199515">
    <property type="component" value="Unassembled WGS sequence"/>
</dbReference>
<proteinExistence type="predicted"/>
<organism evidence="2 3">
    <name type="scientific">Amycolatopsis xylanica</name>
    <dbReference type="NCBI Taxonomy" id="589385"/>
    <lineage>
        <taxon>Bacteria</taxon>
        <taxon>Bacillati</taxon>
        <taxon>Actinomycetota</taxon>
        <taxon>Actinomycetes</taxon>
        <taxon>Pseudonocardiales</taxon>
        <taxon>Pseudonocardiaceae</taxon>
        <taxon>Amycolatopsis</taxon>
    </lineage>
</organism>
<evidence type="ECO:0008006" key="4">
    <source>
        <dbReference type="Google" id="ProtNLM"/>
    </source>
</evidence>
<reference evidence="2 3" key="1">
    <citation type="submission" date="2016-10" db="EMBL/GenBank/DDBJ databases">
        <authorList>
            <person name="de Groot N.N."/>
        </authorList>
    </citation>
    <scope>NUCLEOTIDE SEQUENCE [LARGE SCALE GENOMIC DNA]</scope>
    <source>
        <strain evidence="2 3">CPCC 202699</strain>
    </source>
</reference>
<evidence type="ECO:0000313" key="3">
    <source>
        <dbReference type="Proteomes" id="UP000199515"/>
    </source>
</evidence>
<evidence type="ECO:0000313" key="2">
    <source>
        <dbReference type="EMBL" id="SDX18636.1"/>
    </source>
</evidence>
<name>A0A1H2ZMN7_9PSEU</name>
<dbReference type="PROSITE" id="PS51318">
    <property type="entry name" value="TAT"/>
    <property type="match status" value="1"/>
</dbReference>
<dbReference type="OrthoDB" id="3690121at2"/>
<dbReference type="PROSITE" id="PS51257">
    <property type="entry name" value="PROKAR_LIPOPROTEIN"/>
    <property type="match status" value="1"/>
</dbReference>
<sequence length="213" mass="21555">MQSNTRLTRRILMAAGAVVACGAIAVTGVLSANAADQPAGVTGTAATDGGTGQKVFTGEQAATPQAPENKPVGDVISTGIKDAKGEIVFYAVAVNEPSLPNTHFGIMQGHRTADGKVTADIVTNEFSGSDKAPGFHGVTVGNNTGGGNPAFGYYAGPAAKIIAKGAQAHTAKWSEDSDIVVFWFDKVTEPSGLKAFDAAGKQLPAGNTQPGRG</sequence>
<dbReference type="InterPro" id="IPR006311">
    <property type="entry name" value="TAT_signal"/>
</dbReference>
<dbReference type="STRING" id="589385.SAMN05421504_102590"/>
<gene>
    <name evidence="2" type="ORF">SAMN05421504_102590</name>
</gene>
<keyword evidence="1" id="KW-0732">Signal</keyword>
<evidence type="ECO:0000256" key="1">
    <source>
        <dbReference type="SAM" id="SignalP"/>
    </source>
</evidence>
<feature type="chain" id="PRO_5011581317" description="CHRD domain-containing protein" evidence="1">
    <location>
        <begin position="35"/>
        <end position="213"/>
    </location>
</feature>
<keyword evidence="3" id="KW-1185">Reference proteome</keyword>
<protein>
    <recommendedName>
        <fullName evidence="4">CHRD domain-containing protein</fullName>
    </recommendedName>
</protein>
<dbReference type="RefSeq" id="WP_091288455.1">
    <property type="nucleotide sequence ID" value="NZ_FNON01000002.1"/>
</dbReference>
<dbReference type="EMBL" id="FNON01000002">
    <property type="protein sequence ID" value="SDX18636.1"/>
    <property type="molecule type" value="Genomic_DNA"/>
</dbReference>
<feature type="signal peptide" evidence="1">
    <location>
        <begin position="1"/>
        <end position="34"/>
    </location>
</feature>
<dbReference type="AlphaFoldDB" id="A0A1H2ZMN7"/>